<feature type="non-terminal residue" evidence="2">
    <location>
        <position position="125"/>
    </location>
</feature>
<organism evidence="2 3">
    <name type="scientific">Gregarina niphandrodes</name>
    <name type="common">Septate eugregarine</name>
    <dbReference type="NCBI Taxonomy" id="110365"/>
    <lineage>
        <taxon>Eukaryota</taxon>
        <taxon>Sar</taxon>
        <taxon>Alveolata</taxon>
        <taxon>Apicomplexa</taxon>
        <taxon>Conoidasida</taxon>
        <taxon>Gregarinasina</taxon>
        <taxon>Eugregarinorida</taxon>
        <taxon>Gregarinidae</taxon>
        <taxon>Gregarina</taxon>
    </lineage>
</organism>
<reference evidence="2" key="1">
    <citation type="submission" date="2013-12" db="EMBL/GenBank/DDBJ databases">
        <authorList>
            <person name="Omoto C.K."/>
            <person name="Sibley D."/>
            <person name="Venepally P."/>
            <person name="Hadjithomas M."/>
            <person name="Karamycheva S."/>
            <person name="Brunk B."/>
            <person name="Roos D."/>
            <person name="Caler E."/>
            <person name="Lorenzi H."/>
        </authorList>
    </citation>
    <scope>NUCLEOTIDE SEQUENCE</scope>
</reference>
<dbReference type="VEuPathDB" id="CryptoDB:GNI_117730"/>
<evidence type="ECO:0000256" key="1">
    <source>
        <dbReference type="SAM" id="MobiDB-lite"/>
    </source>
</evidence>
<evidence type="ECO:0000313" key="2">
    <source>
        <dbReference type="EMBL" id="EZG55119.1"/>
    </source>
</evidence>
<evidence type="ECO:0000313" key="3">
    <source>
        <dbReference type="Proteomes" id="UP000019763"/>
    </source>
</evidence>
<feature type="region of interest" description="Disordered" evidence="1">
    <location>
        <begin position="1"/>
        <end position="42"/>
    </location>
</feature>
<dbReference type="EMBL" id="AFNH02000874">
    <property type="protein sequence ID" value="EZG55119.1"/>
    <property type="molecule type" value="Genomic_DNA"/>
</dbReference>
<sequence length="125" mass="14138">MSVEGSEDPQTVSGAGQGEWHSPANAEEQSQPMPARKRGLARVQPLTMTEIGITLIDLQSEIYALRKEQRDEKAKRQQQIDRNEAMFKDLVDAYMGITTTVKELKTVVTSRIQQDITKIHEKLDK</sequence>
<proteinExistence type="predicted"/>
<dbReference type="AlphaFoldDB" id="A0A023B2N0"/>
<dbReference type="GeneID" id="22914191"/>
<gene>
    <name evidence="2" type="ORF">GNI_117730</name>
</gene>
<accession>A0A023B2N0</accession>
<keyword evidence="3" id="KW-1185">Reference proteome</keyword>
<name>A0A023B2N0_GRENI</name>
<protein>
    <submittedName>
        <fullName evidence="2">Uncharacterized protein</fullName>
    </submittedName>
</protein>
<dbReference type="RefSeq" id="XP_011131770.1">
    <property type="nucleotide sequence ID" value="XM_011133468.1"/>
</dbReference>
<dbReference type="Proteomes" id="UP000019763">
    <property type="component" value="Unassembled WGS sequence"/>
</dbReference>
<comment type="caution">
    <text evidence="2">The sequence shown here is derived from an EMBL/GenBank/DDBJ whole genome shotgun (WGS) entry which is preliminary data.</text>
</comment>